<dbReference type="EMBL" id="CM002871">
    <property type="protein sequence ID" value="KFK39817.1"/>
    <property type="molecule type" value="Genomic_DNA"/>
</dbReference>
<dbReference type="AlphaFoldDB" id="A0A087HCG5"/>
<protein>
    <submittedName>
        <fullName evidence="1">Uncharacterized protein</fullName>
    </submittedName>
</protein>
<proteinExistence type="predicted"/>
<sequence length="178" mass="19152">MVSEVEHESASPASMSAPTIFKVSPSEMKMMNLLRAAPPPEPPDPPNFPVISTQDSVSLVPSQSDSVISVTIHRRLNKLVTSLDLNDNRSKSFVVCCRGYTSSSSSGCIPIHLRPRFDASHRQALAIAGDISSGEDISRLNFSSGCPYHRDPSLHRRSTAKGTVTTITVLFLAGEGTT</sequence>
<accession>A0A087HCG5</accession>
<name>A0A087HCG5_ARAAL</name>
<organism evidence="1 2">
    <name type="scientific">Arabis alpina</name>
    <name type="common">Alpine rock-cress</name>
    <dbReference type="NCBI Taxonomy" id="50452"/>
    <lineage>
        <taxon>Eukaryota</taxon>
        <taxon>Viridiplantae</taxon>
        <taxon>Streptophyta</taxon>
        <taxon>Embryophyta</taxon>
        <taxon>Tracheophyta</taxon>
        <taxon>Spermatophyta</taxon>
        <taxon>Magnoliopsida</taxon>
        <taxon>eudicotyledons</taxon>
        <taxon>Gunneridae</taxon>
        <taxon>Pentapetalae</taxon>
        <taxon>rosids</taxon>
        <taxon>malvids</taxon>
        <taxon>Brassicales</taxon>
        <taxon>Brassicaceae</taxon>
        <taxon>Arabideae</taxon>
        <taxon>Arabis</taxon>
    </lineage>
</organism>
<evidence type="ECO:0000313" key="1">
    <source>
        <dbReference type="EMBL" id="KFK39817.1"/>
    </source>
</evidence>
<reference evidence="2" key="1">
    <citation type="journal article" date="2015" name="Nat. Plants">
        <title>Genome expansion of Arabis alpina linked with retrotransposition and reduced symmetric DNA methylation.</title>
        <authorList>
            <person name="Willing E.M."/>
            <person name="Rawat V."/>
            <person name="Mandakova T."/>
            <person name="Maumus F."/>
            <person name="James G.V."/>
            <person name="Nordstroem K.J."/>
            <person name="Becker C."/>
            <person name="Warthmann N."/>
            <person name="Chica C."/>
            <person name="Szarzynska B."/>
            <person name="Zytnicki M."/>
            <person name="Albani M.C."/>
            <person name="Kiefer C."/>
            <person name="Bergonzi S."/>
            <person name="Castaings L."/>
            <person name="Mateos J.L."/>
            <person name="Berns M.C."/>
            <person name="Bujdoso N."/>
            <person name="Piofczyk T."/>
            <person name="de Lorenzo L."/>
            <person name="Barrero-Sicilia C."/>
            <person name="Mateos I."/>
            <person name="Piednoel M."/>
            <person name="Hagmann J."/>
            <person name="Chen-Min-Tao R."/>
            <person name="Iglesias-Fernandez R."/>
            <person name="Schuster S.C."/>
            <person name="Alonso-Blanco C."/>
            <person name="Roudier F."/>
            <person name="Carbonero P."/>
            <person name="Paz-Ares J."/>
            <person name="Davis S.J."/>
            <person name="Pecinka A."/>
            <person name="Quesneville H."/>
            <person name="Colot V."/>
            <person name="Lysak M.A."/>
            <person name="Weigel D."/>
            <person name="Coupland G."/>
            <person name="Schneeberger K."/>
        </authorList>
    </citation>
    <scope>NUCLEOTIDE SEQUENCE [LARGE SCALE GENOMIC DNA]</scope>
    <source>
        <strain evidence="2">cv. Pajares</strain>
    </source>
</reference>
<dbReference type="Proteomes" id="UP000029120">
    <property type="component" value="Chromosome 3"/>
</dbReference>
<keyword evidence="2" id="KW-1185">Reference proteome</keyword>
<evidence type="ECO:0000313" key="2">
    <source>
        <dbReference type="Proteomes" id="UP000029120"/>
    </source>
</evidence>
<dbReference type="Gramene" id="KFK39817">
    <property type="protein sequence ID" value="KFK39817"/>
    <property type="gene ID" value="AALP_AA3G291900"/>
</dbReference>
<gene>
    <name evidence="1" type="ordered locus">AALP_Aa3g291900</name>
</gene>